<accession>A0A1H7UH05</accession>
<keyword evidence="3" id="KW-1185">Reference proteome</keyword>
<name>A0A1H7UH05_9SPHI</name>
<organism evidence="2 3">
    <name type="scientific">Parapedobacter koreensis</name>
    <dbReference type="NCBI Taxonomy" id="332977"/>
    <lineage>
        <taxon>Bacteria</taxon>
        <taxon>Pseudomonadati</taxon>
        <taxon>Bacteroidota</taxon>
        <taxon>Sphingobacteriia</taxon>
        <taxon>Sphingobacteriales</taxon>
        <taxon>Sphingobacteriaceae</taxon>
        <taxon>Parapedobacter</taxon>
    </lineage>
</organism>
<dbReference type="STRING" id="332977.SAMN05421740_11531"/>
<gene>
    <name evidence="2" type="ORF">SAMN05421740_11531</name>
</gene>
<feature type="transmembrane region" description="Helical" evidence="1">
    <location>
        <begin position="12"/>
        <end position="32"/>
    </location>
</feature>
<dbReference type="Proteomes" id="UP000198916">
    <property type="component" value="Unassembled WGS sequence"/>
</dbReference>
<evidence type="ECO:0000313" key="3">
    <source>
        <dbReference type="Proteomes" id="UP000198916"/>
    </source>
</evidence>
<proteinExistence type="predicted"/>
<sequence>MNNELFSFKKLFWSSVFGTSPFCILAGFFSLIGKIPIHFNEQPYYGIIGLIISIFLIPFISLVIGVTGWLFLNFGVVIYNAFMKIKK</sequence>
<keyword evidence="1" id="KW-0472">Membrane</keyword>
<reference evidence="3" key="1">
    <citation type="submission" date="2016-10" db="EMBL/GenBank/DDBJ databases">
        <authorList>
            <person name="Varghese N."/>
            <person name="Submissions S."/>
        </authorList>
    </citation>
    <scope>NUCLEOTIDE SEQUENCE [LARGE SCALE GENOMIC DNA]</scope>
    <source>
        <strain evidence="3">Jip14</strain>
    </source>
</reference>
<keyword evidence="1" id="KW-0812">Transmembrane</keyword>
<feature type="transmembrane region" description="Helical" evidence="1">
    <location>
        <begin position="44"/>
        <end position="60"/>
    </location>
</feature>
<evidence type="ECO:0000313" key="2">
    <source>
        <dbReference type="EMBL" id="SEL95537.1"/>
    </source>
</evidence>
<dbReference type="EMBL" id="FNZR01000015">
    <property type="protein sequence ID" value="SEL95537.1"/>
    <property type="molecule type" value="Genomic_DNA"/>
</dbReference>
<keyword evidence="1" id="KW-1133">Transmembrane helix</keyword>
<protein>
    <submittedName>
        <fullName evidence="2">Uncharacterized protein</fullName>
    </submittedName>
</protein>
<evidence type="ECO:0000256" key="1">
    <source>
        <dbReference type="SAM" id="Phobius"/>
    </source>
</evidence>
<dbReference type="AlphaFoldDB" id="A0A1H7UH05"/>